<dbReference type="InterPro" id="IPR007699">
    <property type="entry name" value="SGS_dom"/>
</dbReference>
<reference evidence="3 4" key="1">
    <citation type="submission" date="2013-11" db="EMBL/GenBank/DDBJ databases">
        <title>Genome sequencing of Stegodyphus mimosarum.</title>
        <authorList>
            <person name="Bechsgaard J."/>
        </authorList>
    </citation>
    <scope>NUCLEOTIDE SEQUENCE [LARGE SCALE GENOMIC DNA]</scope>
</reference>
<dbReference type="InterPro" id="IPR044563">
    <property type="entry name" value="Sgt1-like"/>
</dbReference>
<dbReference type="GO" id="GO:0005737">
    <property type="term" value="C:cytoplasm"/>
    <property type="evidence" value="ECO:0007669"/>
    <property type="project" value="UniProtKB-ARBA"/>
</dbReference>
<evidence type="ECO:0000259" key="2">
    <source>
        <dbReference type="PROSITE" id="PS51203"/>
    </source>
</evidence>
<dbReference type="AlphaFoldDB" id="A0A087US97"/>
<dbReference type="InterPro" id="IPR007052">
    <property type="entry name" value="CS_dom"/>
</dbReference>
<gene>
    <name evidence="3" type="ORF">X975_03082</name>
</gene>
<dbReference type="OMA" id="KVHMTAD"/>
<evidence type="ECO:0000313" key="4">
    <source>
        <dbReference type="Proteomes" id="UP000054359"/>
    </source>
</evidence>
<dbReference type="Pfam" id="PF04969">
    <property type="entry name" value="CS"/>
    <property type="match status" value="1"/>
</dbReference>
<proteinExistence type="predicted"/>
<dbReference type="Proteomes" id="UP000054359">
    <property type="component" value="Unassembled WGS sequence"/>
</dbReference>
<dbReference type="EMBL" id="KK121329">
    <property type="protein sequence ID" value="KFM80236.1"/>
    <property type="molecule type" value="Genomic_DNA"/>
</dbReference>
<evidence type="ECO:0000259" key="1">
    <source>
        <dbReference type="PROSITE" id="PS51048"/>
    </source>
</evidence>
<dbReference type="PANTHER" id="PTHR45862">
    <property type="entry name" value="PROTEIN SGT1 HOMOLOG"/>
    <property type="match status" value="1"/>
</dbReference>
<feature type="domain" description="SGS" evidence="1">
    <location>
        <begin position="124"/>
        <end position="215"/>
    </location>
</feature>
<dbReference type="GO" id="GO:0051087">
    <property type="term" value="F:protein-folding chaperone binding"/>
    <property type="evidence" value="ECO:0007669"/>
    <property type="project" value="InterPro"/>
</dbReference>
<sequence>MCFLFSDIDRTMANSSNPNVKYDWYQTETHVVLNILVKQVKPENVRIDIVESKLSCTAKLADDSDFSLVLNLAHEVQPDQLRYKVLPSKIEIRLKKVEGIKWEKLEDSNITNESHLKTEEVVKLYPSSKPQKKDWDRIADEIKKEEANEKLEGEAALNQLFQKIYADGTDETRKAMNKSFFESGGTVLSTSWNEVGNKKVEVKPPDGVEYKKWDS</sequence>
<dbReference type="Pfam" id="PF05002">
    <property type="entry name" value="SGS"/>
    <property type="match status" value="1"/>
</dbReference>
<feature type="domain" description="CS" evidence="2">
    <location>
        <begin position="17"/>
        <end position="106"/>
    </location>
</feature>
<dbReference type="FunFam" id="2.60.40.790:FF:000012">
    <property type="entry name" value="SGT1 homolog, MIS12 kinetochore complex assembly cochaperone"/>
    <property type="match status" value="1"/>
</dbReference>
<dbReference type="PROSITE" id="PS51203">
    <property type="entry name" value="CS"/>
    <property type="match status" value="1"/>
</dbReference>
<dbReference type="PROSITE" id="PS51048">
    <property type="entry name" value="SGS"/>
    <property type="match status" value="1"/>
</dbReference>
<dbReference type="Gene3D" id="2.60.40.790">
    <property type="match status" value="1"/>
</dbReference>
<dbReference type="OrthoDB" id="1898560at2759"/>
<organism evidence="3 4">
    <name type="scientific">Stegodyphus mimosarum</name>
    <name type="common">African social velvet spider</name>
    <dbReference type="NCBI Taxonomy" id="407821"/>
    <lineage>
        <taxon>Eukaryota</taxon>
        <taxon>Metazoa</taxon>
        <taxon>Ecdysozoa</taxon>
        <taxon>Arthropoda</taxon>
        <taxon>Chelicerata</taxon>
        <taxon>Arachnida</taxon>
        <taxon>Araneae</taxon>
        <taxon>Araneomorphae</taxon>
        <taxon>Entelegynae</taxon>
        <taxon>Eresoidea</taxon>
        <taxon>Eresidae</taxon>
        <taxon>Stegodyphus</taxon>
    </lineage>
</organism>
<feature type="non-terminal residue" evidence="3">
    <location>
        <position position="215"/>
    </location>
</feature>
<dbReference type="SUPFAM" id="SSF49764">
    <property type="entry name" value="HSP20-like chaperones"/>
    <property type="match status" value="1"/>
</dbReference>
<dbReference type="InterPro" id="IPR008978">
    <property type="entry name" value="HSP20-like_chaperone"/>
</dbReference>
<evidence type="ECO:0000313" key="3">
    <source>
        <dbReference type="EMBL" id="KFM80236.1"/>
    </source>
</evidence>
<accession>A0A087US97</accession>
<keyword evidence="4" id="KW-1185">Reference proteome</keyword>
<protein>
    <submittedName>
        <fullName evidence="3">Suppressor of G2 allele of SKP1-like protein</fullName>
    </submittedName>
</protein>
<name>A0A087US97_STEMI</name>
<dbReference type="STRING" id="407821.A0A087US97"/>